<accession>A0A1Q8QTI8</accession>
<comment type="caution">
    <text evidence="8">The sequence shown here is derived from an EMBL/GenBank/DDBJ whole genome shotgun (WGS) entry which is preliminary data.</text>
</comment>
<feature type="transmembrane region" description="Helical" evidence="6">
    <location>
        <begin position="254"/>
        <end position="272"/>
    </location>
</feature>
<comment type="subcellular location">
    <subcellularLocation>
        <location evidence="1">Cell membrane</location>
        <topology evidence="1">Multi-pass membrane protein</topology>
    </subcellularLocation>
</comment>
<name>A0A1Q8QTI8_9FIRM</name>
<feature type="transmembrane region" description="Helical" evidence="6">
    <location>
        <begin position="154"/>
        <end position="176"/>
    </location>
</feature>
<evidence type="ECO:0000256" key="4">
    <source>
        <dbReference type="ARBA" id="ARBA00022989"/>
    </source>
</evidence>
<dbReference type="STRING" id="1888891.DSOL_2989"/>
<dbReference type="InterPro" id="IPR018461">
    <property type="entry name" value="Na/H_Antiport_NhaC-like_C"/>
</dbReference>
<dbReference type="PANTHER" id="PTHR43478:SF1">
    <property type="entry name" value="NA+_H+ ANTIPORTER NHAC-LIKE C-TERMINAL DOMAIN-CONTAINING PROTEIN"/>
    <property type="match status" value="1"/>
</dbReference>
<feature type="transmembrane region" description="Helical" evidence="6">
    <location>
        <begin position="24"/>
        <end position="44"/>
    </location>
</feature>
<evidence type="ECO:0000256" key="5">
    <source>
        <dbReference type="ARBA" id="ARBA00023136"/>
    </source>
</evidence>
<feature type="transmembrane region" description="Helical" evidence="6">
    <location>
        <begin position="106"/>
        <end position="133"/>
    </location>
</feature>
<gene>
    <name evidence="8" type="ORF">DSOL_2989</name>
</gene>
<evidence type="ECO:0000256" key="3">
    <source>
        <dbReference type="ARBA" id="ARBA00022692"/>
    </source>
</evidence>
<organism evidence="8 9">
    <name type="scientific">Desulfosporosinus metallidurans</name>
    <dbReference type="NCBI Taxonomy" id="1888891"/>
    <lineage>
        <taxon>Bacteria</taxon>
        <taxon>Bacillati</taxon>
        <taxon>Bacillota</taxon>
        <taxon>Clostridia</taxon>
        <taxon>Eubacteriales</taxon>
        <taxon>Desulfitobacteriaceae</taxon>
        <taxon>Desulfosporosinus</taxon>
    </lineage>
</organism>
<feature type="transmembrane region" description="Helical" evidence="6">
    <location>
        <begin position="292"/>
        <end position="310"/>
    </location>
</feature>
<feature type="domain" description="Na+/H+ antiporter NhaC-like C-terminal" evidence="7">
    <location>
        <begin position="155"/>
        <end position="468"/>
    </location>
</feature>
<keyword evidence="9" id="KW-1185">Reference proteome</keyword>
<keyword evidence="5 6" id="KW-0472">Membrane</keyword>
<reference evidence="8 9" key="1">
    <citation type="submission" date="2016-09" db="EMBL/GenBank/DDBJ databases">
        <title>Complete genome of Desulfosporosinus sp. OL.</title>
        <authorList>
            <person name="Mardanov A."/>
            <person name="Beletsky A."/>
            <person name="Panova A."/>
            <person name="Karnachuk O."/>
            <person name="Ravin N."/>
        </authorList>
    </citation>
    <scope>NUCLEOTIDE SEQUENCE [LARGE SCALE GENOMIC DNA]</scope>
    <source>
        <strain evidence="8 9">OL</strain>
    </source>
</reference>
<dbReference type="EMBL" id="MLBF01000023">
    <property type="protein sequence ID" value="OLN30647.1"/>
    <property type="molecule type" value="Genomic_DNA"/>
</dbReference>
<feature type="transmembrane region" description="Helical" evidence="6">
    <location>
        <begin position="196"/>
        <end position="216"/>
    </location>
</feature>
<feature type="transmembrane region" description="Helical" evidence="6">
    <location>
        <begin position="396"/>
        <end position="417"/>
    </location>
</feature>
<evidence type="ECO:0000313" key="9">
    <source>
        <dbReference type="Proteomes" id="UP000186102"/>
    </source>
</evidence>
<evidence type="ECO:0000259" key="7">
    <source>
        <dbReference type="Pfam" id="PF03553"/>
    </source>
</evidence>
<dbReference type="PANTHER" id="PTHR43478">
    <property type="entry name" value="NA+/H+ ANTIPORTER-RELATED"/>
    <property type="match status" value="1"/>
</dbReference>
<evidence type="ECO:0000313" key="8">
    <source>
        <dbReference type="EMBL" id="OLN30647.1"/>
    </source>
</evidence>
<proteinExistence type="predicted"/>
<dbReference type="AlphaFoldDB" id="A0A1Q8QTI8"/>
<sequence>MNGNWLSIIPALITLGTAILTKRIIPSLSLGLIAGGILVTGNLFSGIFKTSDYIIAAFSSPENAYIILFLFLLGALTEIFKVAGGIKGFSSLASRWVKNERGALLSVWAVTPVTFLDCCFHVIATGTVSNPLIEKANGSKEKLALVINVTSSQLIVLIPVATTYVGYILGVIASAIKKAGISGSPYTLYLKSIPYNFFSIGMIIISFLIIFLGLGFGRWRFKGDGKLADGVHNSHEAHEESEFEQKFPPRASNLFIPLVLLISLIIFLFWYTGQGKGRSFLEALINAQVEKSIFIATLVTLLLTTLLYVLQKVPLSEIESFFLAGGTELLPPIVILILSWSLSSATQDLGFIEFISRTVGTTVPKLFIPAIVFLVGTFTSYFIGSSWATWSLIMPIGLQLAISSGANIPLIVGAVLAGGSVGDNVSPLGETPVLTASVTEVSIIDHVQTTLPYALVVIGLSTILFIVTQALLG</sequence>
<feature type="transmembrane region" description="Helical" evidence="6">
    <location>
        <begin position="322"/>
        <end position="342"/>
    </location>
</feature>
<dbReference type="GO" id="GO:0005886">
    <property type="term" value="C:plasma membrane"/>
    <property type="evidence" value="ECO:0007669"/>
    <property type="project" value="UniProtKB-SubCell"/>
</dbReference>
<dbReference type="RefSeq" id="WP_075365524.1">
    <property type="nucleotide sequence ID" value="NZ_MLBF01000023.1"/>
</dbReference>
<evidence type="ECO:0000256" key="6">
    <source>
        <dbReference type="SAM" id="Phobius"/>
    </source>
</evidence>
<keyword evidence="2" id="KW-1003">Cell membrane</keyword>
<protein>
    <submittedName>
        <fullName evidence="8">Na+/H+ antiporter NhaC</fullName>
    </submittedName>
</protein>
<keyword evidence="4 6" id="KW-1133">Transmembrane helix</keyword>
<evidence type="ECO:0000256" key="1">
    <source>
        <dbReference type="ARBA" id="ARBA00004651"/>
    </source>
</evidence>
<feature type="transmembrane region" description="Helical" evidence="6">
    <location>
        <begin position="366"/>
        <end position="384"/>
    </location>
</feature>
<keyword evidence="3 6" id="KW-0812">Transmembrane</keyword>
<dbReference type="Pfam" id="PF03553">
    <property type="entry name" value="Na_H_antiporter"/>
    <property type="match status" value="1"/>
</dbReference>
<dbReference type="Proteomes" id="UP000186102">
    <property type="component" value="Unassembled WGS sequence"/>
</dbReference>
<evidence type="ECO:0000256" key="2">
    <source>
        <dbReference type="ARBA" id="ARBA00022475"/>
    </source>
</evidence>
<feature type="transmembrane region" description="Helical" evidence="6">
    <location>
        <begin position="65"/>
        <end position="86"/>
    </location>
</feature>
<feature type="transmembrane region" description="Helical" evidence="6">
    <location>
        <begin position="451"/>
        <end position="472"/>
    </location>
</feature>